<name>A0ABR3A371_9AGAR</name>
<evidence type="ECO:0000313" key="4">
    <source>
        <dbReference type="Proteomes" id="UP001437256"/>
    </source>
</evidence>
<dbReference type="PANTHER" id="PTHR33178:SF10">
    <property type="entry name" value="STRESS-RESPONSE A_B BARREL DOMAIN-CONTAINING PROTEIN"/>
    <property type="match status" value="1"/>
</dbReference>
<dbReference type="SMART" id="SM00886">
    <property type="entry name" value="Dabb"/>
    <property type="match status" value="1"/>
</dbReference>
<dbReference type="EMBL" id="JBBXMP010000018">
    <property type="protein sequence ID" value="KAL0068432.1"/>
    <property type="molecule type" value="Genomic_DNA"/>
</dbReference>
<comment type="subunit">
    <text evidence="1">Homodimer.</text>
</comment>
<dbReference type="Gene3D" id="3.30.70.100">
    <property type="match status" value="1"/>
</dbReference>
<feature type="domain" description="Stress-response A/B barrel" evidence="2">
    <location>
        <begin position="3"/>
        <end position="105"/>
    </location>
</feature>
<keyword evidence="4" id="KW-1185">Reference proteome</keyword>
<dbReference type="Pfam" id="PF07876">
    <property type="entry name" value="Dabb"/>
    <property type="match status" value="1"/>
</dbReference>
<sequence>MPIVHVVQFGFNSSTSPEKIAEMCSTMLGLKDNCIHPKTKKPYIKSAMGGIDNSLEGLQGGITHVFISEFENAEDRRYYVEEDPAHNDFKNLVQGVADVVRVVDFEPGKF</sequence>
<dbReference type="InterPro" id="IPR044662">
    <property type="entry name" value="HS1/DABB1-like"/>
</dbReference>
<comment type="caution">
    <text evidence="3">The sequence shown here is derived from an EMBL/GenBank/DDBJ whole genome shotgun (WGS) entry which is preliminary data.</text>
</comment>
<organism evidence="3 4">
    <name type="scientific">Marasmius tenuissimus</name>
    <dbReference type="NCBI Taxonomy" id="585030"/>
    <lineage>
        <taxon>Eukaryota</taxon>
        <taxon>Fungi</taxon>
        <taxon>Dikarya</taxon>
        <taxon>Basidiomycota</taxon>
        <taxon>Agaricomycotina</taxon>
        <taxon>Agaricomycetes</taxon>
        <taxon>Agaricomycetidae</taxon>
        <taxon>Agaricales</taxon>
        <taxon>Marasmiineae</taxon>
        <taxon>Marasmiaceae</taxon>
        <taxon>Marasmius</taxon>
    </lineage>
</organism>
<dbReference type="InterPro" id="IPR011008">
    <property type="entry name" value="Dimeric_a/b-barrel"/>
</dbReference>
<dbReference type="PROSITE" id="PS51502">
    <property type="entry name" value="S_R_A_B_BARREL"/>
    <property type="match status" value="1"/>
</dbReference>
<evidence type="ECO:0000259" key="2">
    <source>
        <dbReference type="PROSITE" id="PS51502"/>
    </source>
</evidence>
<dbReference type="PANTHER" id="PTHR33178">
    <property type="match status" value="1"/>
</dbReference>
<dbReference type="SUPFAM" id="SSF54909">
    <property type="entry name" value="Dimeric alpha+beta barrel"/>
    <property type="match status" value="1"/>
</dbReference>
<gene>
    <name evidence="3" type="ORF">AAF712_004510</name>
</gene>
<evidence type="ECO:0000313" key="3">
    <source>
        <dbReference type="EMBL" id="KAL0068432.1"/>
    </source>
</evidence>
<protein>
    <recommendedName>
        <fullName evidence="2">Stress-response A/B barrel domain-containing protein</fullName>
    </recommendedName>
</protein>
<accession>A0ABR3A371</accession>
<reference evidence="3 4" key="1">
    <citation type="submission" date="2024-05" db="EMBL/GenBank/DDBJ databases">
        <title>A draft genome resource for the thread blight pathogen Marasmius tenuissimus strain MS-2.</title>
        <authorList>
            <person name="Yulfo-Soto G.E."/>
            <person name="Baruah I.K."/>
            <person name="Amoako-Attah I."/>
            <person name="Bukari Y."/>
            <person name="Meinhardt L.W."/>
            <person name="Bailey B.A."/>
            <person name="Cohen S.P."/>
        </authorList>
    </citation>
    <scope>NUCLEOTIDE SEQUENCE [LARGE SCALE GENOMIC DNA]</scope>
    <source>
        <strain evidence="3 4">MS-2</strain>
    </source>
</reference>
<evidence type="ECO:0000256" key="1">
    <source>
        <dbReference type="ARBA" id="ARBA00011738"/>
    </source>
</evidence>
<dbReference type="InterPro" id="IPR013097">
    <property type="entry name" value="Dabb"/>
</dbReference>
<proteinExistence type="predicted"/>
<dbReference type="Proteomes" id="UP001437256">
    <property type="component" value="Unassembled WGS sequence"/>
</dbReference>